<evidence type="ECO:0000313" key="1">
    <source>
        <dbReference type="EMBL" id="GHH74211.1"/>
    </source>
</evidence>
<dbReference type="Proteomes" id="UP000627369">
    <property type="component" value="Unassembled WGS sequence"/>
</dbReference>
<gene>
    <name evidence="1" type="ORF">GCM10017772_27350</name>
</gene>
<organism evidence="1 2">
    <name type="scientific">Promicromonospora soli</name>
    <dbReference type="NCBI Taxonomy" id="2035533"/>
    <lineage>
        <taxon>Bacteria</taxon>
        <taxon>Bacillati</taxon>
        <taxon>Actinomycetota</taxon>
        <taxon>Actinomycetes</taxon>
        <taxon>Micrococcales</taxon>
        <taxon>Promicromonosporaceae</taxon>
        <taxon>Promicromonospora</taxon>
    </lineage>
</organism>
<dbReference type="RefSeq" id="WP_229872446.1">
    <property type="nucleotide sequence ID" value="NZ_BNAS01000004.1"/>
</dbReference>
<name>A0A919FXK9_9MICO</name>
<dbReference type="EMBL" id="BNAS01000004">
    <property type="protein sequence ID" value="GHH74211.1"/>
    <property type="molecule type" value="Genomic_DNA"/>
</dbReference>
<dbReference type="InterPro" id="IPR023393">
    <property type="entry name" value="START-like_dom_sf"/>
</dbReference>
<dbReference type="AlphaFoldDB" id="A0A919FXK9"/>
<reference evidence="1" key="1">
    <citation type="journal article" date="2014" name="Int. J. Syst. Evol. Microbiol.">
        <title>Complete genome sequence of Corynebacterium casei LMG S-19264T (=DSM 44701T), isolated from a smear-ripened cheese.</title>
        <authorList>
            <consortium name="US DOE Joint Genome Institute (JGI-PGF)"/>
            <person name="Walter F."/>
            <person name="Albersmeier A."/>
            <person name="Kalinowski J."/>
            <person name="Ruckert C."/>
        </authorList>
    </citation>
    <scope>NUCLEOTIDE SEQUENCE</scope>
    <source>
        <strain evidence="1">CGMCC 4.7398</strain>
    </source>
</reference>
<proteinExistence type="predicted"/>
<comment type="caution">
    <text evidence="1">The sequence shown here is derived from an EMBL/GenBank/DDBJ whole genome shotgun (WGS) entry which is preliminary data.</text>
</comment>
<evidence type="ECO:0008006" key="3">
    <source>
        <dbReference type="Google" id="ProtNLM"/>
    </source>
</evidence>
<dbReference type="Pfam" id="PF10604">
    <property type="entry name" value="Polyketide_cyc2"/>
    <property type="match status" value="1"/>
</dbReference>
<protein>
    <recommendedName>
        <fullName evidence="3">Polyketide cyclase/dehydrase/lipid transport protein</fullName>
    </recommendedName>
</protein>
<sequence length="146" mass="15957">MTPTGTATLLIDAPRERVREVLLDPLSLPVWNSAFLSLTGPAAATLAAEYRVTVRPGLKGTFAYEAMDPGLVRMVWQVPGFAETGDWQLSAEGERTLVRHDFTHSGPLAAMLRQAYQGVAGIRLGRLQEVLRGRRGRPPFLPDPPP</sequence>
<dbReference type="SUPFAM" id="SSF55961">
    <property type="entry name" value="Bet v1-like"/>
    <property type="match status" value="1"/>
</dbReference>
<dbReference type="Gene3D" id="3.30.530.20">
    <property type="match status" value="1"/>
</dbReference>
<dbReference type="InterPro" id="IPR019587">
    <property type="entry name" value="Polyketide_cyclase/dehydratase"/>
</dbReference>
<reference evidence="1" key="2">
    <citation type="submission" date="2020-09" db="EMBL/GenBank/DDBJ databases">
        <authorList>
            <person name="Sun Q."/>
            <person name="Zhou Y."/>
        </authorList>
    </citation>
    <scope>NUCLEOTIDE SEQUENCE</scope>
    <source>
        <strain evidence="1">CGMCC 4.7398</strain>
    </source>
</reference>
<evidence type="ECO:0000313" key="2">
    <source>
        <dbReference type="Proteomes" id="UP000627369"/>
    </source>
</evidence>
<keyword evidence="2" id="KW-1185">Reference proteome</keyword>
<accession>A0A919FXK9</accession>